<feature type="transmembrane region" description="Helical" evidence="5">
    <location>
        <begin position="139"/>
        <end position="159"/>
    </location>
</feature>
<keyword evidence="4 5" id="KW-0472">Membrane</keyword>
<dbReference type="OrthoDB" id="9807065at2"/>
<sequence>MIRFAERFVVFFSLACTALLFFCIAVVTVYVLWRGLDAFSISLIFGGVDPLDALLGRRPVFDGLFPAIVGTLLLVVSAIVVAAPVGIATGIYLADYASPRWRVTLSALFDVLAGLPSIVIGLAGFTITIYLHRLFPGRIGPCLLISALSLGFLVLPYVIRSTQLALESLPATLRLTAPALGARHWQNIYRVLLPASTSGILGGIILAIGRAAEDTAVILLTGVVASAGLPRSLLEQYEALPFFIYYISSQYTTTQELEMGFAAAFLLLVLCGSLFLLAYGLERLLARRFVFR</sequence>
<evidence type="ECO:0000256" key="3">
    <source>
        <dbReference type="ARBA" id="ARBA00022989"/>
    </source>
</evidence>
<name>A0A1M5SYJ6_9BACT</name>
<comment type="similarity">
    <text evidence="5">Belongs to the binding-protein-dependent transport system permease family.</text>
</comment>
<comment type="subcellular location">
    <subcellularLocation>
        <location evidence="1 5">Cell membrane</location>
        <topology evidence="1 5">Multi-pass membrane protein</topology>
    </subcellularLocation>
</comment>
<evidence type="ECO:0000259" key="6">
    <source>
        <dbReference type="PROSITE" id="PS50928"/>
    </source>
</evidence>
<dbReference type="GO" id="GO:0005886">
    <property type="term" value="C:plasma membrane"/>
    <property type="evidence" value="ECO:0007669"/>
    <property type="project" value="UniProtKB-SubCell"/>
</dbReference>
<proteinExistence type="inferred from homology"/>
<dbReference type="Pfam" id="PF00528">
    <property type="entry name" value="BPD_transp_1"/>
    <property type="match status" value="1"/>
</dbReference>
<dbReference type="PROSITE" id="PS50928">
    <property type="entry name" value="ABC_TM1"/>
    <property type="match status" value="1"/>
</dbReference>
<feature type="domain" description="ABC transmembrane type-1" evidence="6">
    <location>
        <begin position="68"/>
        <end position="278"/>
    </location>
</feature>
<organism evidence="7 8">
    <name type="scientific">Desulfofustis glycolicus DSM 9705</name>
    <dbReference type="NCBI Taxonomy" id="1121409"/>
    <lineage>
        <taxon>Bacteria</taxon>
        <taxon>Pseudomonadati</taxon>
        <taxon>Thermodesulfobacteriota</taxon>
        <taxon>Desulfobulbia</taxon>
        <taxon>Desulfobulbales</taxon>
        <taxon>Desulfocapsaceae</taxon>
        <taxon>Desulfofustis</taxon>
    </lineage>
</organism>
<keyword evidence="2 5" id="KW-0812">Transmembrane</keyword>
<dbReference type="STRING" id="1121409.SAMN02745124_00507"/>
<dbReference type="PANTHER" id="PTHR43470">
    <property type="entry name" value="PHOSPHATE TRANSPORT SYSTEM PERMEASE PROTEIN PSTA-RELATED"/>
    <property type="match status" value="1"/>
</dbReference>
<evidence type="ECO:0000256" key="5">
    <source>
        <dbReference type="RuleBase" id="RU363032"/>
    </source>
</evidence>
<dbReference type="CDD" id="cd06261">
    <property type="entry name" value="TM_PBP2"/>
    <property type="match status" value="1"/>
</dbReference>
<feature type="transmembrane region" description="Helical" evidence="5">
    <location>
        <begin position="259"/>
        <end position="281"/>
    </location>
</feature>
<evidence type="ECO:0000313" key="8">
    <source>
        <dbReference type="Proteomes" id="UP000184139"/>
    </source>
</evidence>
<dbReference type="PANTHER" id="PTHR43470:SF3">
    <property type="entry name" value="PHOSPHATE TRANSPORT SYSTEM PERMEASE PROTEIN PSTA-RELATED"/>
    <property type="match status" value="1"/>
</dbReference>
<keyword evidence="5" id="KW-0813">Transport</keyword>
<dbReference type="RefSeq" id="WP_073373252.1">
    <property type="nucleotide sequence ID" value="NZ_FQXS01000002.1"/>
</dbReference>
<reference evidence="7 8" key="1">
    <citation type="submission" date="2016-11" db="EMBL/GenBank/DDBJ databases">
        <authorList>
            <person name="Jaros S."/>
            <person name="Januszkiewicz K."/>
            <person name="Wedrychowicz H."/>
        </authorList>
    </citation>
    <scope>NUCLEOTIDE SEQUENCE [LARGE SCALE GENOMIC DNA]</scope>
    <source>
        <strain evidence="7 8">DSM 9705</strain>
    </source>
</reference>
<dbReference type="GO" id="GO:0055085">
    <property type="term" value="P:transmembrane transport"/>
    <property type="evidence" value="ECO:0007669"/>
    <property type="project" value="InterPro"/>
</dbReference>
<dbReference type="Proteomes" id="UP000184139">
    <property type="component" value="Unassembled WGS sequence"/>
</dbReference>
<dbReference type="SUPFAM" id="SSF161098">
    <property type="entry name" value="MetI-like"/>
    <property type="match status" value="1"/>
</dbReference>
<protein>
    <submittedName>
        <fullName evidence="7">Phosphate ABC transporter membrane protein 2, PhoT family</fullName>
    </submittedName>
</protein>
<dbReference type="AlphaFoldDB" id="A0A1M5SYJ6"/>
<evidence type="ECO:0000256" key="4">
    <source>
        <dbReference type="ARBA" id="ARBA00023136"/>
    </source>
</evidence>
<dbReference type="InterPro" id="IPR035906">
    <property type="entry name" value="MetI-like_sf"/>
</dbReference>
<evidence type="ECO:0000256" key="2">
    <source>
        <dbReference type="ARBA" id="ARBA00022692"/>
    </source>
</evidence>
<dbReference type="Gene3D" id="1.10.3720.10">
    <property type="entry name" value="MetI-like"/>
    <property type="match status" value="1"/>
</dbReference>
<feature type="transmembrane region" description="Helical" evidence="5">
    <location>
        <begin position="67"/>
        <end position="93"/>
    </location>
</feature>
<gene>
    <name evidence="7" type="ORF">SAMN02745124_00507</name>
</gene>
<keyword evidence="8" id="KW-1185">Reference proteome</keyword>
<accession>A0A1M5SYJ6</accession>
<dbReference type="EMBL" id="FQXS01000002">
    <property type="protein sequence ID" value="SHH43581.1"/>
    <property type="molecule type" value="Genomic_DNA"/>
</dbReference>
<feature type="transmembrane region" description="Helical" evidence="5">
    <location>
        <begin position="113"/>
        <end position="132"/>
    </location>
</feature>
<feature type="transmembrane region" description="Helical" evidence="5">
    <location>
        <begin position="9"/>
        <end position="32"/>
    </location>
</feature>
<dbReference type="InterPro" id="IPR000515">
    <property type="entry name" value="MetI-like"/>
</dbReference>
<keyword evidence="3 5" id="KW-1133">Transmembrane helix</keyword>
<evidence type="ECO:0000256" key="1">
    <source>
        <dbReference type="ARBA" id="ARBA00004651"/>
    </source>
</evidence>
<evidence type="ECO:0000313" key="7">
    <source>
        <dbReference type="EMBL" id="SHH43581.1"/>
    </source>
</evidence>
<feature type="transmembrane region" description="Helical" evidence="5">
    <location>
        <begin position="188"/>
        <end position="209"/>
    </location>
</feature>